<name>A0A1M4YNY2_9BACL</name>
<accession>A0A1M4YNY2</accession>
<gene>
    <name evidence="2" type="ORF">SAMN05444392_10763</name>
</gene>
<reference evidence="2 3" key="1">
    <citation type="submission" date="2016-11" db="EMBL/GenBank/DDBJ databases">
        <authorList>
            <person name="Jaros S."/>
            <person name="Januszkiewicz K."/>
            <person name="Wedrychowicz H."/>
        </authorList>
    </citation>
    <scope>NUCLEOTIDE SEQUENCE [LARGE SCALE GENOMIC DNA]</scope>
    <source>
        <strain evidence="2 3">DSM 44666</strain>
    </source>
</reference>
<keyword evidence="3" id="KW-1185">Reference proteome</keyword>
<dbReference type="STRING" id="112248.SAMN05444392_10763"/>
<dbReference type="SUPFAM" id="SSF46955">
    <property type="entry name" value="Putative DNA-binding domain"/>
    <property type="match status" value="1"/>
</dbReference>
<dbReference type="GO" id="GO:0003677">
    <property type="term" value="F:DNA binding"/>
    <property type="evidence" value="ECO:0007669"/>
    <property type="project" value="InterPro"/>
</dbReference>
<dbReference type="InterPro" id="IPR009061">
    <property type="entry name" value="DNA-bd_dom_put_sf"/>
</dbReference>
<feature type="domain" description="Helix-turn-helix" evidence="1">
    <location>
        <begin position="5"/>
        <end position="53"/>
    </location>
</feature>
<dbReference type="EMBL" id="FQVL01000007">
    <property type="protein sequence ID" value="SHF07441.1"/>
    <property type="molecule type" value="Genomic_DNA"/>
</dbReference>
<evidence type="ECO:0000313" key="2">
    <source>
        <dbReference type="EMBL" id="SHF07441.1"/>
    </source>
</evidence>
<evidence type="ECO:0000259" key="1">
    <source>
        <dbReference type="Pfam" id="PF12728"/>
    </source>
</evidence>
<dbReference type="Pfam" id="PF12728">
    <property type="entry name" value="HTH_17"/>
    <property type="match status" value="1"/>
</dbReference>
<dbReference type="RefSeq" id="WP_073155075.1">
    <property type="nucleotide sequence ID" value="NZ_FQVL01000007.1"/>
</dbReference>
<proteinExistence type="predicted"/>
<protein>
    <submittedName>
        <fullName evidence="2">DNA binding domain-containing protein, excisionase family</fullName>
    </submittedName>
</protein>
<dbReference type="InterPro" id="IPR041657">
    <property type="entry name" value="HTH_17"/>
</dbReference>
<dbReference type="InterPro" id="IPR010093">
    <property type="entry name" value="SinI_DNA-bd"/>
</dbReference>
<organism evidence="2 3">
    <name type="scientific">Seinonella peptonophila</name>
    <dbReference type="NCBI Taxonomy" id="112248"/>
    <lineage>
        <taxon>Bacteria</taxon>
        <taxon>Bacillati</taxon>
        <taxon>Bacillota</taxon>
        <taxon>Bacilli</taxon>
        <taxon>Bacillales</taxon>
        <taxon>Thermoactinomycetaceae</taxon>
        <taxon>Seinonella</taxon>
    </lineage>
</organism>
<dbReference type="OrthoDB" id="2909824at2"/>
<dbReference type="NCBIfam" id="TIGR01764">
    <property type="entry name" value="excise"/>
    <property type="match status" value="1"/>
</dbReference>
<dbReference type="Proteomes" id="UP000184476">
    <property type="component" value="Unassembled WGS sequence"/>
</dbReference>
<sequence>MERRLLRITEVSKILDVKVDRVYTMAREGLLLVVRLGRQIRVDKIKLNQWIDNGEQALPGVWKRTSKQVIRRRKPK</sequence>
<evidence type="ECO:0000313" key="3">
    <source>
        <dbReference type="Proteomes" id="UP000184476"/>
    </source>
</evidence>
<dbReference type="AlphaFoldDB" id="A0A1M4YNY2"/>